<dbReference type="Gene3D" id="2.60.40.1120">
    <property type="entry name" value="Carboxypeptidase-like, regulatory domain"/>
    <property type="match status" value="1"/>
</dbReference>
<organism evidence="9 10">
    <name type="scientific">Hanamia caeni</name>
    <dbReference type="NCBI Taxonomy" id="2294116"/>
    <lineage>
        <taxon>Bacteria</taxon>
        <taxon>Pseudomonadati</taxon>
        <taxon>Bacteroidota</taxon>
        <taxon>Chitinophagia</taxon>
        <taxon>Chitinophagales</taxon>
        <taxon>Chitinophagaceae</taxon>
        <taxon>Hanamia</taxon>
    </lineage>
</organism>
<keyword evidence="3 7" id="KW-1134">Transmembrane beta strand</keyword>
<dbReference type="NCBIfam" id="TIGR04056">
    <property type="entry name" value="OMP_RagA_SusC"/>
    <property type="match status" value="1"/>
</dbReference>
<dbReference type="InterPro" id="IPR037066">
    <property type="entry name" value="Plug_dom_sf"/>
</dbReference>
<dbReference type="InterPro" id="IPR039426">
    <property type="entry name" value="TonB-dep_rcpt-like"/>
</dbReference>
<protein>
    <submittedName>
        <fullName evidence="9">SusC/RagA family TonB-linked outer membrane protein</fullName>
    </submittedName>
</protein>
<dbReference type="Pfam" id="PF07715">
    <property type="entry name" value="Plug"/>
    <property type="match status" value="1"/>
</dbReference>
<dbReference type="Pfam" id="PF07660">
    <property type="entry name" value="STN"/>
    <property type="match status" value="1"/>
</dbReference>
<dbReference type="Gene3D" id="2.40.170.20">
    <property type="entry name" value="TonB-dependent receptor, beta-barrel domain"/>
    <property type="match status" value="1"/>
</dbReference>
<dbReference type="NCBIfam" id="TIGR04057">
    <property type="entry name" value="SusC_RagA_signa"/>
    <property type="match status" value="1"/>
</dbReference>
<gene>
    <name evidence="9" type="ORF">EFY79_07315</name>
</gene>
<comment type="caution">
    <text evidence="9">The sequence shown here is derived from an EMBL/GenBank/DDBJ whole genome shotgun (WGS) entry which is preliminary data.</text>
</comment>
<dbReference type="SUPFAM" id="SSF49464">
    <property type="entry name" value="Carboxypeptidase regulatory domain-like"/>
    <property type="match status" value="1"/>
</dbReference>
<evidence type="ECO:0000259" key="8">
    <source>
        <dbReference type="SMART" id="SM00965"/>
    </source>
</evidence>
<dbReference type="AlphaFoldDB" id="A0A3M9NJQ4"/>
<keyword evidence="2 7" id="KW-0813">Transport</keyword>
<name>A0A3M9NJQ4_9BACT</name>
<dbReference type="InterPro" id="IPR011662">
    <property type="entry name" value="Secretin/TonB_short_N"/>
</dbReference>
<evidence type="ECO:0000256" key="6">
    <source>
        <dbReference type="ARBA" id="ARBA00023237"/>
    </source>
</evidence>
<dbReference type="PROSITE" id="PS00018">
    <property type="entry name" value="EF_HAND_1"/>
    <property type="match status" value="1"/>
</dbReference>
<reference evidence="9 10" key="1">
    <citation type="submission" date="2018-11" db="EMBL/GenBank/DDBJ databases">
        <title>Draft genome sequence of Ferruginibacter sp. BO-59.</title>
        <authorList>
            <person name="Im W.T."/>
        </authorList>
    </citation>
    <scope>NUCLEOTIDE SEQUENCE [LARGE SCALE GENOMIC DNA]</scope>
    <source>
        <strain evidence="9 10">BO-59</strain>
    </source>
</reference>
<evidence type="ECO:0000256" key="1">
    <source>
        <dbReference type="ARBA" id="ARBA00004571"/>
    </source>
</evidence>
<dbReference type="EMBL" id="RJJR01000004">
    <property type="protein sequence ID" value="RNI38032.1"/>
    <property type="molecule type" value="Genomic_DNA"/>
</dbReference>
<comment type="subcellular location">
    <subcellularLocation>
        <location evidence="1 7">Cell outer membrane</location>
        <topology evidence="1 7">Multi-pass membrane protein</topology>
    </subcellularLocation>
</comment>
<feature type="domain" description="Secretin/TonB short N-terminal" evidence="8">
    <location>
        <begin position="69"/>
        <end position="120"/>
    </location>
</feature>
<dbReference type="InterPro" id="IPR008969">
    <property type="entry name" value="CarboxyPept-like_regulatory"/>
</dbReference>
<dbReference type="InterPro" id="IPR012910">
    <property type="entry name" value="Plug_dom"/>
</dbReference>
<sequence length="1133" mass="125374">MFLKLTSDLPFSKWRYLKKTLLIMKFFAIFLFAACMQASATGYSQKISLAQNDVSLKKVFKEIEAQSGYHFFYKDKVLKQAGNVSVHLSDATIEEVLNQCFKGLPLSYSILDKIVVVKAKKPTLNPIPPLEAFSITPLQIITGTVKDSKGNPLAGVSVVVKGTTRGTSTANDGSFSIDADKGDVLEFTNVGYQKKAVRVEGDINLNIVMEIEVSVGNEVVIIGYGKSTKRNINSAISTLPMNNVAPIPVQSINDAIGGRIPGVIVTANSGAPGSKSQISIRGGGTPLFVIDGVIRSQNDFENLDPNDIETYSVLKDAASTSLYGARGGNGVVLVTTKKGAAGKININYSFNQIYSQPTIRPKKMSSYDHLAALNTVYLAEGKTPPTADTILQYYKDQTKPFEYPNTDWQKISLKNFAPEQRHDLSLSMGTKELTFYGSLSNYHQGTNLKTDHNYNNRTTYRLNTVSNFEKIHLKVTTGLDGFLEKNVVPNTTIDGGAGYNGIYSLIQNHGPQQLAYNEYGLPYAGTSGNTARILSSLSGYNRGESHVFNSILNFDYAAPFISGLHLKANGSYNMWNSINKLWNITAPAYALHSLQPIPGSPPSLTGVRGDGSTLTLQGFITYERSFGDHNIDFTGVYEQAQDKSENLSASRQRYQILFDQFIAGPTVDQLANGSESESARASYIGRLSYNFKSKYFMDATLRYDGLDLFPPGKRWGTFYAFAGGWILSEENFMKSLKRNNILEYLKLRGSIGLTGTVDGINSFQYVPGYNVNANAWVINGQPVQGTSEPGTLPSTNFSWYSIYSRDLGFDFATLQNRLRGSVDYFYKRTTGYVASDTRYAAVLGVALPPINDKNAALRREGFDFNASWSDHVGKFGYKIGFNFTRFNQLWELTYWEDEAALKNPYTRTSGLSDASLQTGYINQGFYQNNSDLLNGSRRISSTNAVAGDLEYKDANGDGKIDADDFRHIGSNTFPRVNYGLTIDLNYKGIFLNTVLMGSGKRDRYLGDVIQGGSVQGILLYGFQKYYWTPENTNALFPRQVSSPGVNGSNNFVTSDFWLLRSSYVRLKYVQLGYDLKSGVFKNMPFQDFKIFISGTNLLTFSKSLNYFIDPESDPNNYGYPIQRTIALGLNVGF</sequence>
<dbReference type="Gene3D" id="2.170.130.10">
    <property type="entry name" value="TonB-dependent receptor, plug domain"/>
    <property type="match status" value="1"/>
</dbReference>
<dbReference type="SUPFAM" id="SSF56935">
    <property type="entry name" value="Porins"/>
    <property type="match status" value="1"/>
</dbReference>
<dbReference type="InterPro" id="IPR036942">
    <property type="entry name" value="Beta-barrel_TonB_sf"/>
</dbReference>
<evidence type="ECO:0000313" key="10">
    <source>
        <dbReference type="Proteomes" id="UP000267223"/>
    </source>
</evidence>
<evidence type="ECO:0000256" key="5">
    <source>
        <dbReference type="ARBA" id="ARBA00023136"/>
    </source>
</evidence>
<dbReference type="Proteomes" id="UP000267223">
    <property type="component" value="Unassembled WGS sequence"/>
</dbReference>
<comment type="similarity">
    <text evidence="7">Belongs to the TonB-dependent receptor family.</text>
</comment>
<proteinExistence type="inferred from homology"/>
<keyword evidence="4 7" id="KW-0812">Transmembrane</keyword>
<evidence type="ECO:0000256" key="2">
    <source>
        <dbReference type="ARBA" id="ARBA00022448"/>
    </source>
</evidence>
<evidence type="ECO:0000256" key="3">
    <source>
        <dbReference type="ARBA" id="ARBA00022452"/>
    </source>
</evidence>
<dbReference type="SMART" id="SM00965">
    <property type="entry name" value="STN"/>
    <property type="match status" value="1"/>
</dbReference>
<accession>A0A3M9NJQ4</accession>
<dbReference type="InterPro" id="IPR018247">
    <property type="entry name" value="EF_Hand_1_Ca_BS"/>
</dbReference>
<dbReference type="InterPro" id="IPR023996">
    <property type="entry name" value="TonB-dep_OMP_SusC/RagA"/>
</dbReference>
<keyword evidence="10" id="KW-1185">Reference proteome</keyword>
<dbReference type="PROSITE" id="PS52016">
    <property type="entry name" value="TONB_DEPENDENT_REC_3"/>
    <property type="match status" value="1"/>
</dbReference>
<dbReference type="GO" id="GO:0009279">
    <property type="term" value="C:cell outer membrane"/>
    <property type="evidence" value="ECO:0007669"/>
    <property type="project" value="UniProtKB-SubCell"/>
</dbReference>
<evidence type="ECO:0000313" key="9">
    <source>
        <dbReference type="EMBL" id="RNI38032.1"/>
    </source>
</evidence>
<dbReference type="InterPro" id="IPR023997">
    <property type="entry name" value="TonB-dep_OMP_SusC/RagA_CS"/>
</dbReference>
<keyword evidence="5 7" id="KW-0472">Membrane</keyword>
<dbReference type="Pfam" id="PF13715">
    <property type="entry name" value="CarbopepD_reg_2"/>
    <property type="match status" value="1"/>
</dbReference>
<keyword evidence="6 7" id="KW-0998">Cell outer membrane</keyword>
<evidence type="ECO:0000256" key="7">
    <source>
        <dbReference type="PROSITE-ProRule" id="PRU01360"/>
    </source>
</evidence>
<evidence type="ECO:0000256" key="4">
    <source>
        <dbReference type="ARBA" id="ARBA00022692"/>
    </source>
</evidence>